<organism evidence="1 2">
    <name type="scientific">Dreissena polymorpha</name>
    <name type="common">Zebra mussel</name>
    <name type="synonym">Mytilus polymorpha</name>
    <dbReference type="NCBI Taxonomy" id="45954"/>
    <lineage>
        <taxon>Eukaryota</taxon>
        <taxon>Metazoa</taxon>
        <taxon>Spiralia</taxon>
        <taxon>Lophotrochozoa</taxon>
        <taxon>Mollusca</taxon>
        <taxon>Bivalvia</taxon>
        <taxon>Autobranchia</taxon>
        <taxon>Heteroconchia</taxon>
        <taxon>Euheterodonta</taxon>
        <taxon>Imparidentia</taxon>
        <taxon>Neoheterodontei</taxon>
        <taxon>Myida</taxon>
        <taxon>Dreissenoidea</taxon>
        <taxon>Dreissenidae</taxon>
        <taxon>Dreissena</taxon>
    </lineage>
</organism>
<dbReference type="Proteomes" id="UP000828390">
    <property type="component" value="Unassembled WGS sequence"/>
</dbReference>
<accession>A0A9D3Z2I6</accession>
<dbReference type="EMBL" id="JAIWYP010000014">
    <property type="protein sequence ID" value="KAH3708974.1"/>
    <property type="molecule type" value="Genomic_DNA"/>
</dbReference>
<sequence>MGDLDEPDDVIKEFRLDQYRIPQVFDCVPMRACVIACMRLRAYVACVIACMRLRVYECVCDCVYAIACLCVLV</sequence>
<proteinExistence type="predicted"/>
<reference evidence="1" key="2">
    <citation type="submission" date="2020-11" db="EMBL/GenBank/DDBJ databases">
        <authorList>
            <person name="McCartney M.A."/>
            <person name="Auch B."/>
            <person name="Kono T."/>
            <person name="Mallez S."/>
            <person name="Becker A."/>
            <person name="Gohl D.M."/>
            <person name="Silverstein K.A.T."/>
            <person name="Koren S."/>
            <person name="Bechman K.B."/>
            <person name="Herman A."/>
            <person name="Abrahante J.E."/>
            <person name="Garbe J."/>
        </authorList>
    </citation>
    <scope>NUCLEOTIDE SEQUENCE</scope>
    <source>
        <strain evidence="1">Duluth1</strain>
        <tissue evidence="1">Whole animal</tissue>
    </source>
</reference>
<reference evidence="1" key="1">
    <citation type="journal article" date="2019" name="bioRxiv">
        <title>The Genome of the Zebra Mussel, Dreissena polymorpha: A Resource for Invasive Species Research.</title>
        <authorList>
            <person name="McCartney M.A."/>
            <person name="Auch B."/>
            <person name="Kono T."/>
            <person name="Mallez S."/>
            <person name="Zhang Y."/>
            <person name="Obille A."/>
            <person name="Becker A."/>
            <person name="Abrahante J.E."/>
            <person name="Garbe J."/>
            <person name="Badalamenti J.P."/>
            <person name="Herman A."/>
            <person name="Mangelson H."/>
            <person name="Liachko I."/>
            <person name="Sullivan S."/>
            <person name="Sone E.D."/>
            <person name="Koren S."/>
            <person name="Silverstein K.A.T."/>
            <person name="Beckman K.B."/>
            <person name="Gohl D.M."/>
        </authorList>
    </citation>
    <scope>NUCLEOTIDE SEQUENCE</scope>
    <source>
        <strain evidence="1">Duluth1</strain>
        <tissue evidence="1">Whole animal</tissue>
    </source>
</reference>
<keyword evidence="2" id="KW-1185">Reference proteome</keyword>
<evidence type="ECO:0000313" key="1">
    <source>
        <dbReference type="EMBL" id="KAH3708974.1"/>
    </source>
</evidence>
<protein>
    <submittedName>
        <fullName evidence="1">Uncharacterized protein</fullName>
    </submittedName>
</protein>
<gene>
    <name evidence="1" type="ORF">DPMN_068434</name>
</gene>
<comment type="caution">
    <text evidence="1">The sequence shown here is derived from an EMBL/GenBank/DDBJ whole genome shotgun (WGS) entry which is preliminary data.</text>
</comment>
<dbReference type="AlphaFoldDB" id="A0A9D3Z2I6"/>
<evidence type="ECO:0000313" key="2">
    <source>
        <dbReference type="Proteomes" id="UP000828390"/>
    </source>
</evidence>
<name>A0A9D3Z2I6_DREPO</name>